<dbReference type="PANTHER" id="PTHR43157">
    <property type="entry name" value="PHOSPHATIDYLINOSITOL-GLYCAN BIOSYNTHESIS CLASS F PROTEIN-RELATED"/>
    <property type="match status" value="1"/>
</dbReference>
<keyword evidence="3" id="KW-1185">Reference proteome</keyword>
<dbReference type="RefSeq" id="WP_011993727.1">
    <property type="nucleotide sequence ID" value="NC_009718.1"/>
</dbReference>
<dbReference type="STRING" id="381764.Fnod_0545"/>
<evidence type="ECO:0000256" key="1">
    <source>
        <dbReference type="ARBA" id="ARBA00023002"/>
    </source>
</evidence>
<dbReference type="Proteomes" id="UP000002415">
    <property type="component" value="Chromosome"/>
</dbReference>
<accession>A7HKH5</accession>
<dbReference type="Gene3D" id="3.40.50.720">
    <property type="entry name" value="NAD(P)-binding Rossmann-like Domain"/>
    <property type="match status" value="1"/>
</dbReference>
<dbReference type="KEGG" id="fno:Fnod_0545"/>
<dbReference type="EMBL" id="CP000771">
    <property type="protein sequence ID" value="ABS60408.1"/>
    <property type="molecule type" value="Genomic_DNA"/>
</dbReference>
<dbReference type="InterPro" id="IPR036291">
    <property type="entry name" value="NAD(P)-bd_dom_sf"/>
</dbReference>
<dbReference type="Pfam" id="PF00106">
    <property type="entry name" value="adh_short"/>
    <property type="match status" value="2"/>
</dbReference>
<dbReference type="PRINTS" id="PR00081">
    <property type="entry name" value="GDHRDH"/>
</dbReference>
<gene>
    <name evidence="2" type="ordered locus">Fnod_0545</name>
</gene>
<reference evidence="2 3" key="2">
    <citation type="journal article" date="2009" name="Proc. Natl. Acad. Sci. U.S.A.">
        <title>On the chimeric nature, thermophilic origin, and phylogenetic placement of the Thermotogales.</title>
        <authorList>
            <person name="Zhaxybayeva O."/>
            <person name="Swithers K.S."/>
            <person name="Lapierre P."/>
            <person name="Fournier G.P."/>
            <person name="Bickhart D.M."/>
            <person name="DeBoy R.T."/>
            <person name="Nelson K.E."/>
            <person name="Nesbo C.L."/>
            <person name="Doolittle W.F."/>
            <person name="Gogarten J.P."/>
            <person name="Noll K.M."/>
        </authorList>
    </citation>
    <scope>NUCLEOTIDE SEQUENCE [LARGE SCALE GENOMIC DNA]</scope>
    <source>
        <strain evidence="3">ATCC 35602 / DSM 5306 / Rt17-B1</strain>
    </source>
</reference>
<dbReference type="PANTHER" id="PTHR43157:SF31">
    <property type="entry name" value="PHOSPHATIDYLINOSITOL-GLYCAN BIOSYNTHESIS CLASS F PROTEIN"/>
    <property type="match status" value="1"/>
</dbReference>
<keyword evidence="1" id="KW-0560">Oxidoreductase</keyword>
<reference evidence="2 3" key="1">
    <citation type="submission" date="2007-07" db="EMBL/GenBank/DDBJ databases">
        <title>Complete sequence of Fervidobacterium nodosum Rt17-B1.</title>
        <authorList>
            <consortium name="US DOE Joint Genome Institute"/>
            <person name="Copeland A."/>
            <person name="Lucas S."/>
            <person name="Lapidus A."/>
            <person name="Barry K."/>
            <person name="Glavina del Rio T."/>
            <person name="Dalin E."/>
            <person name="Tice H."/>
            <person name="Pitluck S."/>
            <person name="Saunders E."/>
            <person name="Brettin T."/>
            <person name="Bruce D."/>
            <person name="Detter J.C."/>
            <person name="Han C."/>
            <person name="Schmutz J."/>
            <person name="Larimer F."/>
            <person name="Land M."/>
            <person name="Hauser L."/>
            <person name="Kyrpides N."/>
            <person name="Mikhailova N."/>
            <person name="Nelson K."/>
            <person name="Gogarten J.P."/>
            <person name="Noll K."/>
            <person name="Richardson P."/>
        </authorList>
    </citation>
    <scope>NUCLEOTIDE SEQUENCE [LARGE SCALE GENOMIC DNA]</scope>
    <source>
        <strain evidence="3">ATCC 35602 / DSM 5306 / Rt17-B1</strain>
    </source>
</reference>
<name>A7HKH5_FERNB</name>
<evidence type="ECO:0000313" key="2">
    <source>
        <dbReference type="EMBL" id="ABS60408.1"/>
    </source>
</evidence>
<dbReference type="HOGENOM" id="CLU_010194_44_5_0"/>
<organism evidence="2 3">
    <name type="scientific">Fervidobacterium nodosum (strain ATCC 35602 / DSM 5306 / Rt17-B1)</name>
    <dbReference type="NCBI Taxonomy" id="381764"/>
    <lineage>
        <taxon>Bacteria</taxon>
        <taxon>Thermotogati</taxon>
        <taxon>Thermotogota</taxon>
        <taxon>Thermotogae</taxon>
        <taxon>Thermotogales</taxon>
        <taxon>Fervidobacteriaceae</taxon>
        <taxon>Fervidobacterium</taxon>
    </lineage>
</organism>
<dbReference type="eggNOG" id="COG1028">
    <property type="taxonomic scope" value="Bacteria"/>
</dbReference>
<sequence length="340" mass="38926">MEKIKKSKKSKVWKYWREYKWSNVFEMLKNMKEKPKQCTERCDGKVVVITGATSGIGYYTAKKYASMGARVITINRSKEKSEALVRDIEREFGVKIEYFLADLSSLKDIYKAAEFLSCLKEPIDVLIHNAGVYLGKRTLTVDGLETNFVVHYLAPFIINYHLLEKYKEDKKGRIILVSSEGYRFAVWGLNLDDLQFEKARYTGLKAYGSAKLAQILTMHIFADLLKPYNVTINAMHPGMVRTNTGRDNSALYRWFKKTFIDSISQTPEISAQALYYLGVSKEVENITDKFFHLTKIEELAPPAKDMEEAKKLWDLTIKMIDSFGLGIKKSVDFDGSDGCA</sequence>
<dbReference type="OrthoDB" id="5786478at2"/>
<dbReference type="InterPro" id="IPR002347">
    <property type="entry name" value="SDR_fam"/>
</dbReference>
<evidence type="ECO:0000313" key="3">
    <source>
        <dbReference type="Proteomes" id="UP000002415"/>
    </source>
</evidence>
<protein>
    <submittedName>
        <fullName evidence="2">Short-chain dehydrogenase/reductase SDR</fullName>
    </submittedName>
</protein>
<proteinExistence type="predicted"/>
<dbReference type="AlphaFoldDB" id="A7HKH5"/>
<dbReference type="SUPFAM" id="SSF51735">
    <property type="entry name" value="NAD(P)-binding Rossmann-fold domains"/>
    <property type="match status" value="1"/>
</dbReference>
<dbReference type="GO" id="GO:0016491">
    <property type="term" value="F:oxidoreductase activity"/>
    <property type="evidence" value="ECO:0007669"/>
    <property type="project" value="UniProtKB-KW"/>
</dbReference>